<dbReference type="Gene3D" id="3.30.470.20">
    <property type="entry name" value="ATP-grasp fold, B domain"/>
    <property type="match status" value="1"/>
</dbReference>
<dbReference type="InterPro" id="IPR011761">
    <property type="entry name" value="ATP-grasp"/>
</dbReference>
<dbReference type="Pfam" id="PF15632">
    <property type="entry name" value="ATPgrasp_Ter"/>
    <property type="match status" value="1"/>
</dbReference>
<keyword evidence="1" id="KW-0547">Nucleotide-binding</keyword>
<dbReference type="RefSeq" id="WP_169275590.1">
    <property type="nucleotide sequence ID" value="NZ_JAAIIH010000005.1"/>
</dbReference>
<evidence type="ECO:0000259" key="2">
    <source>
        <dbReference type="PROSITE" id="PS50975"/>
    </source>
</evidence>
<dbReference type="GO" id="GO:0005524">
    <property type="term" value="F:ATP binding"/>
    <property type="evidence" value="ECO:0007669"/>
    <property type="project" value="UniProtKB-UniRule"/>
</dbReference>
<dbReference type="AlphaFoldDB" id="A0A7Y0HZJ2"/>
<sequence length="410" mass="45443">MTELQCIPVLLGTGANAYGLAEGLYKAYGVTSVCVGPTILLQTRYSKIVSPRLVRDLTDDARFVPELMALADELNASRPGVPLVLIACADTSAALLAHHRDELRERYLLCSIDGATLDRAVDKVGFSEICREAGVPTPITAVYDYEDFRAGRAVPEPASFPLELKAADSVAYLDVDFPGRKKAYTIATRDELNRVARAIYEAGYRGALVIQEFIPGTDGEMRTLNAYVNADGSIAMMSLGNPIMEEYAPARIGNYAAIIAEGDETVYAQTAKLLRSLHYTGYANFDMKRDPRDGVFKFLEINPRPGGSSDYTSQAGLNLASWIVRDLLLNEHGETVYGFDKHLWLGVPKFVVRKFAPEGTAKHEALALINAGKASRSAFFWKDMNPRRLFELVRWQFAVTRDFYRYAPKR</sequence>
<keyword evidence="4" id="KW-1185">Reference proteome</keyword>
<name>A0A7Y0HZJ2_9BIFI</name>
<dbReference type="Proteomes" id="UP000588277">
    <property type="component" value="Unassembled WGS sequence"/>
</dbReference>
<protein>
    <submittedName>
        <fullName evidence="3">ATP-grasp domain-containing protein</fullName>
    </submittedName>
</protein>
<evidence type="ECO:0000256" key="1">
    <source>
        <dbReference type="PROSITE-ProRule" id="PRU00409"/>
    </source>
</evidence>
<gene>
    <name evidence="3" type="ORF">G1C96_1022</name>
</gene>
<dbReference type="SUPFAM" id="SSF56059">
    <property type="entry name" value="Glutathione synthetase ATP-binding domain-like"/>
    <property type="match status" value="1"/>
</dbReference>
<evidence type="ECO:0000313" key="4">
    <source>
        <dbReference type="Proteomes" id="UP000588277"/>
    </source>
</evidence>
<proteinExistence type="predicted"/>
<reference evidence="3 4" key="1">
    <citation type="submission" date="2020-02" db="EMBL/GenBank/DDBJ databases">
        <title>Characterization of phylogenetic diversity of novel bifidobacterial species isolated in Czech ZOOs.</title>
        <authorList>
            <person name="Lugli G.A."/>
            <person name="Vera N.B."/>
            <person name="Ventura M."/>
        </authorList>
    </citation>
    <scope>NUCLEOTIDE SEQUENCE [LARGE SCALE GENOMIC DNA]</scope>
    <source>
        <strain evidence="3 4">DSM 109958</strain>
    </source>
</reference>
<dbReference type="PROSITE" id="PS50975">
    <property type="entry name" value="ATP_GRASP"/>
    <property type="match status" value="1"/>
</dbReference>
<feature type="domain" description="ATP-grasp" evidence="2">
    <location>
        <begin position="127"/>
        <end position="328"/>
    </location>
</feature>
<accession>A0A7Y0HZJ2</accession>
<comment type="caution">
    <text evidence="3">The sequence shown here is derived from an EMBL/GenBank/DDBJ whole genome shotgun (WGS) entry which is preliminary data.</text>
</comment>
<organism evidence="3 4">
    <name type="scientific">Bifidobacterium moraviense</name>
    <dbReference type="NCBI Taxonomy" id="2675323"/>
    <lineage>
        <taxon>Bacteria</taxon>
        <taxon>Bacillati</taxon>
        <taxon>Actinomycetota</taxon>
        <taxon>Actinomycetes</taxon>
        <taxon>Bifidobacteriales</taxon>
        <taxon>Bifidobacteriaceae</taxon>
        <taxon>Bifidobacterium</taxon>
    </lineage>
</organism>
<evidence type="ECO:0000313" key="3">
    <source>
        <dbReference type="EMBL" id="NMN00443.1"/>
    </source>
</evidence>
<dbReference type="GO" id="GO:0046872">
    <property type="term" value="F:metal ion binding"/>
    <property type="evidence" value="ECO:0007669"/>
    <property type="project" value="InterPro"/>
</dbReference>
<keyword evidence="1" id="KW-0067">ATP-binding</keyword>
<dbReference type="EMBL" id="JAAIIH010000005">
    <property type="protein sequence ID" value="NMN00443.1"/>
    <property type="molecule type" value="Genomic_DNA"/>
</dbReference>